<keyword evidence="7" id="KW-1185">Reference proteome</keyword>
<feature type="domain" description="HTH tetR-type" evidence="5">
    <location>
        <begin position="25"/>
        <end position="85"/>
    </location>
</feature>
<feature type="DNA-binding region" description="H-T-H motif" evidence="4">
    <location>
        <begin position="48"/>
        <end position="67"/>
    </location>
</feature>
<dbReference type="PRINTS" id="PR00455">
    <property type="entry name" value="HTHTETR"/>
</dbReference>
<dbReference type="PANTHER" id="PTHR47506">
    <property type="entry name" value="TRANSCRIPTIONAL REGULATORY PROTEIN"/>
    <property type="match status" value="1"/>
</dbReference>
<dbReference type="PROSITE" id="PS50977">
    <property type="entry name" value="HTH_TETR_2"/>
    <property type="match status" value="1"/>
</dbReference>
<dbReference type="Pfam" id="PF00440">
    <property type="entry name" value="TetR_N"/>
    <property type="match status" value="1"/>
</dbReference>
<evidence type="ECO:0000256" key="2">
    <source>
        <dbReference type="ARBA" id="ARBA00023125"/>
    </source>
</evidence>
<evidence type="ECO:0000256" key="3">
    <source>
        <dbReference type="ARBA" id="ARBA00023163"/>
    </source>
</evidence>
<dbReference type="AlphaFoldDB" id="A0A2N3VIA2"/>
<dbReference type="SUPFAM" id="SSF46689">
    <property type="entry name" value="Homeodomain-like"/>
    <property type="match status" value="1"/>
</dbReference>
<evidence type="ECO:0000256" key="1">
    <source>
        <dbReference type="ARBA" id="ARBA00023015"/>
    </source>
</evidence>
<reference evidence="6 7" key="1">
    <citation type="submission" date="2017-12" db="EMBL/GenBank/DDBJ databases">
        <title>Sequencing the genomes of 1000 Actinobacteria strains.</title>
        <authorList>
            <person name="Klenk H.-P."/>
        </authorList>
    </citation>
    <scope>NUCLEOTIDE SEQUENCE [LARGE SCALE GENOMIC DNA]</scope>
    <source>
        <strain evidence="6 7">DSM 44489</strain>
    </source>
</reference>
<accession>A0A2N3VIA2</accession>
<gene>
    <name evidence="6" type="ORF">ATK86_5822</name>
</gene>
<keyword evidence="2 4" id="KW-0238">DNA-binding</keyword>
<dbReference type="Gene3D" id="1.10.357.10">
    <property type="entry name" value="Tetracycline Repressor, domain 2"/>
    <property type="match status" value="1"/>
</dbReference>
<dbReference type="Proteomes" id="UP000233766">
    <property type="component" value="Unassembled WGS sequence"/>
</dbReference>
<evidence type="ECO:0000256" key="4">
    <source>
        <dbReference type="PROSITE-ProRule" id="PRU00335"/>
    </source>
</evidence>
<dbReference type="GO" id="GO:0003677">
    <property type="term" value="F:DNA binding"/>
    <property type="evidence" value="ECO:0007669"/>
    <property type="project" value="UniProtKB-UniRule"/>
</dbReference>
<keyword evidence="3" id="KW-0804">Transcription</keyword>
<evidence type="ECO:0000313" key="7">
    <source>
        <dbReference type="Proteomes" id="UP000233766"/>
    </source>
</evidence>
<dbReference type="InterPro" id="IPR001647">
    <property type="entry name" value="HTH_TetR"/>
</dbReference>
<organism evidence="6 7">
    <name type="scientific">Nocardia fluminea</name>
    <dbReference type="NCBI Taxonomy" id="134984"/>
    <lineage>
        <taxon>Bacteria</taxon>
        <taxon>Bacillati</taxon>
        <taxon>Actinomycetota</taxon>
        <taxon>Actinomycetes</taxon>
        <taxon>Mycobacteriales</taxon>
        <taxon>Nocardiaceae</taxon>
        <taxon>Nocardia</taxon>
    </lineage>
</organism>
<dbReference type="EMBL" id="PJMW01000002">
    <property type="protein sequence ID" value="PKV81357.1"/>
    <property type="molecule type" value="Genomic_DNA"/>
</dbReference>
<sequence length="208" mass="22923">MYPTGRALSIVSCMTKSDAQLSPKIGKRERLVQAAMRVFYEQGIEKTTIADIAREADVPVGNVYYYFKTKDQFIAAVIELHGQVLAGAVAELAELPGPAEKLKAMVRSWVEQREMAARFGCPTGSLAAELDKREDAFGGEPARVIGLLVEWAREQFAELGRADAAELAIAFVAAYQGISLLANTFRDPELMVTEGARLERWIDELARK</sequence>
<dbReference type="InterPro" id="IPR036271">
    <property type="entry name" value="Tet_transcr_reg_TetR-rel_C_sf"/>
</dbReference>
<name>A0A2N3VIA2_9NOCA</name>
<dbReference type="InterPro" id="IPR009057">
    <property type="entry name" value="Homeodomain-like_sf"/>
</dbReference>
<protein>
    <submittedName>
        <fullName evidence="6">TetR family transcriptional regulator</fullName>
    </submittedName>
</protein>
<comment type="caution">
    <text evidence="6">The sequence shown here is derived from an EMBL/GenBank/DDBJ whole genome shotgun (WGS) entry which is preliminary data.</text>
</comment>
<proteinExistence type="predicted"/>
<dbReference type="PANTHER" id="PTHR47506:SF1">
    <property type="entry name" value="HTH-TYPE TRANSCRIPTIONAL REGULATOR YJDC"/>
    <property type="match status" value="1"/>
</dbReference>
<dbReference type="SUPFAM" id="SSF48498">
    <property type="entry name" value="Tetracyclin repressor-like, C-terminal domain"/>
    <property type="match status" value="1"/>
</dbReference>
<keyword evidence="1" id="KW-0805">Transcription regulation</keyword>
<evidence type="ECO:0000259" key="5">
    <source>
        <dbReference type="PROSITE" id="PS50977"/>
    </source>
</evidence>
<evidence type="ECO:0000313" key="6">
    <source>
        <dbReference type="EMBL" id="PKV81357.1"/>
    </source>
</evidence>